<gene>
    <name evidence="1" type="ORF">ACFY35_47805</name>
</gene>
<evidence type="ECO:0000313" key="2">
    <source>
        <dbReference type="Proteomes" id="UP001602245"/>
    </source>
</evidence>
<proteinExistence type="predicted"/>
<name>A0ABW6WV96_9ACTN</name>
<dbReference type="EMBL" id="JBIAZU010000010">
    <property type="protein sequence ID" value="MFF5297187.1"/>
    <property type="molecule type" value="Genomic_DNA"/>
</dbReference>
<accession>A0ABW6WV96</accession>
<comment type="caution">
    <text evidence="1">The sequence shown here is derived from an EMBL/GenBank/DDBJ whole genome shotgun (WGS) entry which is preliminary data.</text>
</comment>
<keyword evidence="2" id="KW-1185">Reference proteome</keyword>
<dbReference type="RefSeq" id="WP_020514106.1">
    <property type="nucleotide sequence ID" value="NZ_JBIAZU010000010.1"/>
</dbReference>
<organism evidence="1 2">
    <name type="scientific">Paractinoplanes globisporus</name>
    <dbReference type="NCBI Taxonomy" id="113565"/>
    <lineage>
        <taxon>Bacteria</taxon>
        <taxon>Bacillati</taxon>
        <taxon>Actinomycetota</taxon>
        <taxon>Actinomycetes</taxon>
        <taxon>Micromonosporales</taxon>
        <taxon>Micromonosporaceae</taxon>
        <taxon>Paractinoplanes</taxon>
    </lineage>
</organism>
<dbReference type="Proteomes" id="UP001602245">
    <property type="component" value="Unassembled WGS sequence"/>
</dbReference>
<sequence>MEPTGVAMAIIGDTALSLDLWPDGFTQGVGGRTYHFKGGDS</sequence>
<protein>
    <submittedName>
        <fullName evidence="1">Uncharacterized protein</fullName>
    </submittedName>
</protein>
<reference evidence="1 2" key="1">
    <citation type="submission" date="2024-10" db="EMBL/GenBank/DDBJ databases">
        <title>The Natural Products Discovery Center: Release of the First 8490 Sequenced Strains for Exploring Actinobacteria Biosynthetic Diversity.</title>
        <authorList>
            <person name="Kalkreuter E."/>
            <person name="Kautsar S.A."/>
            <person name="Yang D."/>
            <person name="Bader C.D."/>
            <person name="Teijaro C.N."/>
            <person name="Fluegel L."/>
            <person name="Davis C.M."/>
            <person name="Simpson J.R."/>
            <person name="Lauterbach L."/>
            <person name="Steele A.D."/>
            <person name="Gui C."/>
            <person name="Meng S."/>
            <person name="Li G."/>
            <person name="Viehrig K."/>
            <person name="Ye F."/>
            <person name="Su P."/>
            <person name="Kiefer A.F."/>
            <person name="Nichols A."/>
            <person name="Cepeda A.J."/>
            <person name="Yan W."/>
            <person name="Fan B."/>
            <person name="Jiang Y."/>
            <person name="Adhikari A."/>
            <person name="Zheng C.-J."/>
            <person name="Schuster L."/>
            <person name="Cowan T.M."/>
            <person name="Smanski M.J."/>
            <person name="Chevrette M.G."/>
            <person name="De Carvalho L.P.S."/>
            <person name="Shen B."/>
        </authorList>
    </citation>
    <scope>NUCLEOTIDE SEQUENCE [LARGE SCALE GENOMIC DNA]</scope>
    <source>
        <strain evidence="1 2">NPDC000087</strain>
    </source>
</reference>
<evidence type="ECO:0000313" key="1">
    <source>
        <dbReference type="EMBL" id="MFF5297187.1"/>
    </source>
</evidence>